<dbReference type="Pfam" id="PF02690">
    <property type="entry name" value="Na_Pi_cotrans"/>
    <property type="match status" value="2"/>
</dbReference>
<dbReference type="NCBIfam" id="TIGR00704">
    <property type="entry name" value="NaPi_cotrn_rel"/>
    <property type="match status" value="1"/>
</dbReference>
<dbReference type="NCBIfam" id="NF037997">
    <property type="entry name" value="Na_Pi_symport"/>
    <property type="match status" value="1"/>
</dbReference>
<feature type="transmembrane region" description="Helical" evidence="6">
    <location>
        <begin position="132"/>
        <end position="152"/>
    </location>
</feature>
<keyword evidence="2" id="KW-1003">Cell membrane</keyword>
<evidence type="ECO:0000256" key="4">
    <source>
        <dbReference type="ARBA" id="ARBA00022989"/>
    </source>
</evidence>
<dbReference type="Proteomes" id="UP000242181">
    <property type="component" value="Unassembled WGS sequence"/>
</dbReference>
<dbReference type="GO" id="GO:0005886">
    <property type="term" value="C:plasma membrane"/>
    <property type="evidence" value="ECO:0007669"/>
    <property type="project" value="UniProtKB-SubCell"/>
</dbReference>
<evidence type="ECO:0000313" key="8">
    <source>
        <dbReference type="Proteomes" id="UP000242181"/>
    </source>
</evidence>
<organism evidence="7 8">
    <name type="scientific">Zobellella taiwanensis</name>
    <dbReference type="NCBI Taxonomy" id="347535"/>
    <lineage>
        <taxon>Bacteria</taxon>
        <taxon>Pseudomonadati</taxon>
        <taxon>Pseudomonadota</taxon>
        <taxon>Gammaproteobacteria</taxon>
        <taxon>Aeromonadales</taxon>
        <taxon>Aeromonadaceae</taxon>
        <taxon>Zobellella</taxon>
    </lineage>
</organism>
<dbReference type="GO" id="GO:0044341">
    <property type="term" value="P:sodium-dependent phosphate transport"/>
    <property type="evidence" value="ECO:0007669"/>
    <property type="project" value="InterPro"/>
</dbReference>
<evidence type="ECO:0000256" key="3">
    <source>
        <dbReference type="ARBA" id="ARBA00022692"/>
    </source>
</evidence>
<accession>A0A2P7R9M5</accession>
<keyword evidence="4 6" id="KW-1133">Transmembrane helix</keyword>
<dbReference type="InterPro" id="IPR004633">
    <property type="entry name" value="NaPi_cotrn-rel/YqeW-like"/>
</dbReference>
<feature type="transmembrane region" description="Helical" evidence="6">
    <location>
        <begin position="173"/>
        <end position="204"/>
    </location>
</feature>
<evidence type="ECO:0000256" key="5">
    <source>
        <dbReference type="ARBA" id="ARBA00023136"/>
    </source>
</evidence>
<dbReference type="RefSeq" id="WP_106452278.1">
    <property type="nucleotide sequence ID" value="NZ_PXYH01000003.1"/>
</dbReference>
<evidence type="ECO:0000256" key="6">
    <source>
        <dbReference type="SAM" id="Phobius"/>
    </source>
</evidence>
<keyword evidence="8" id="KW-1185">Reference proteome</keyword>
<evidence type="ECO:0000256" key="2">
    <source>
        <dbReference type="ARBA" id="ARBA00022475"/>
    </source>
</evidence>
<dbReference type="OrthoDB" id="9763003at2"/>
<feature type="transmembrane region" description="Helical" evidence="6">
    <location>
        <begin position="216"/>
        <end position="236"/>
    </location>
</feature>
<keyword evidence="5 6" id="KW-0472">Membrane</keyword>
<feature type="transmembrane region" description="Helical" evidence="6">
    <location>
        <begin position="104"/>
        <end position="126"/>
    </location>
</feature>
<evidence type="ECO:0000256" key="1">
    <source>
        <dbReference type="ARBA" id="ARBA00004651"/>
    </source>
</evidence>
<dbReference type="PANTHER" id="PTHR10010">
    <property type="entry name" value="SOLUTE CARRIER FAMILY 34 SODIUM PHOSPHATE , MEMBER 2-RELATED"/>
    <property type="match status" value="1"/>
</dbReference>
<protein>
    <submittedName>
        <fullName evidence="7">Na/Pi cotransporter</fullName>
    </submittedName>
</protein>
<sequence length="543" mass="56909">MFTIIGTLLGGIGLFLLGMILLTEGLTALAGDRLRTTLGRLTGSRLKAVLSGAAITALVQSSHATTLATIGFVSAGLLSLSQAIGVVIGANLGTTSTGWLVSLLGLKLSIGSLLLPLVGVGVLLRLLGRGRLASAGIALAGFGVLFVGLDLLQGGMGGLAERIDLSRFGAATLGARFMLLLVGLVMTLLMQSSSAALAITLTALATGTLSLEQAGAMVIGQNLGSTFTAALAAIGATVAAKRTALIHILFNIGAGTLAFFILPLLIWLADWLTGDGLGDHQALTLAAFHTLFNLLGAALFLPFTAQLAALAERLLPEPRPALTRHLDASMQVVPSLAVEAAHGTLRQCAQVVLQNAAARLRNEEAGFVVANLDEARDAAEVVARYLARLPEAEGEVLNRLNACLHLLDHVRQSAHEALKIRWQPEVEAIIPLSQHARELASLLLNAAQALTDHRQEEEIEPALQALRGHNQDIRLSILQASATRRRAMEATLEGLTLARSCERLSYHGERCLFYLQGLAGEDKIPPGSLVEAGPDPLADEETA</sequence>
<feature type="transmembrane region" description="Helical" evidence="6">
    <location>
        <begin position="248"/>
        <end position="269"/>
    </location>
</feature>
<dbReference type="GO" id="GO:0005436">
    <property type="term" value="F:sodium:phosphate symporter activity"/>
    <property type="evidence" value="ECO:0007669"/>
    <property type="project" value="InterPro"/>
</dbReference>
<comment type="caution">
    <text evidence="7">The sequence shown here is derived from an EMBL/GenBank/DDBJ whole genome shotgun (WGS) entry which is preliminary data.</text>
</comment>
<gene>
    <name evidence="7" type="ORF">C7I36_03160</name>
</gene>
<dbReference type="PANTHER" id="PTHR10010:SF46">
    <property type="entry name" value="SODIUM-DEPENDENT PHOSPHATE TRANSPORT PROTEIN 2B"/>
    <property type="match status" value="1"/>
</dbReference>
<evidence type="ECO:0000313" key="7">
    <source>
        <dbReference type="EMBL" id="PSJ46915.1"/>
    </source>
</evidence>
<proteinExistence type="predicted"/>
<feature type="transmembrane region" description="Helical" evidence="6">
    <location>
        <begin position="67"/>
        <end position="92"/>
    </location>
</feature>
<feature type="transmembrane region" description="Helical" evidence="6">
    <location>
        <begin position="281"/>
        <end position="303"/>
    </location>
</feature>
<comment type="subcellular location">
    <subcellularLocation>
        <location evidence="1">Cell membrane</location>
        <topology evidence="1">Multi-pass membrane protein</topology>
    </subcellularLocation>
</comment>
<keyword evidence="3 6" id="KW-0812">Transmembrane</keyword>
<dbReference type="InterPro" id="IPR003841">
    <property type="entry name" value="Na/Pi_transpt"/>
</dbReference>
<dbReference type="AlphaFoldDB" id="A0A2P7R9M5"/>
<dbReference type="EMBL" id="PXYH01000003">
    <property type="protein sequence ID" value="PSJ46915.1"/>
    <property type="molecule type" value="Genomic_DNA"/>
</dbReference>
<name>A0A2P7R9M5_9GAMM</name>
<reference evidence="7 8" key="1">
    <citation type="submission" date="2018-03" db="EMBL/GenBank/DDBJ databases">
        <title>The draft genome of Zobellella taiwanensis JCM 13381.</title>
        <authorList>
            <person name="Liu L."/>
            <person name="Li L."/>
            <person name="Wang T."/>
            <person name="Zhang X."/>
            <person name="Liang L."/>
        </authorList>
    </citation>
    <scope>NUCLEOTIDE SEQUENCE [LARGE SCALE GENOMIC DNA]</scope>
    <source>
        <strain evidence="7 8">JCM 13381</strain>
    </source>
</reference>